<dbReference type="AlphaFoldDB" id="A0A9P6MCQ2"/>
<name>A0A9P6MCQ2_9FUNG</name>
<organism evidence="2 3">
    <name type="scientific">Entomortierella chlamydospora</name>
    <dbReference type="NCBI Taxonomy" id="101097"/>
    <lineage>
        <taxon>Eukaryota</taxon>
        <taxon>Fungi</taxon>
        <taxon>Fungi incertae sedis</taxon>
        <taxon>Mucoromycota</taxon>
        <taxon>Mortierellomycotina</taxon>
        <taxon>Mortierellomycetes</taxon>
        <taxon>Mortierellales</taxon>
        <taxon>Mortierellaceae</taxon>
        <taxon>Entomortierella</taxon>
    </lineage>
</organism>
<comment type="caution">
    <text evidence="2">The sequence shown here is derived from an EMBL/GenBank/DDBJ whole genome shotgun (WGS) entry which is preliminary data.</text>
</comment>
<gene>
    <name evidence="2" type="ORF">BGZ80_008783</name>
</gene>
<evidence type="ECO:0000256" key="1">
    <source>
        <dbReference type="SAM" id="MobiDB-lite"/>
    </source>
</evidence>
<accession>A0A9P6MCQ2</accession>
<feature type="region of interest" description="Disordered" evidence="1">
    <location>
        <begin position="1"/>
        <end position="42"/>
    </location>
</feature>
<evidence type="ECO:0000313" key="2">
    <source>
        <dbReference type="EMBL" id="KAF9991961.1"/>
    </source>
</evidence>
<dbReference type="Proteomes" id="UP000703661">
    <property type="component" value="Unassembled WGS sequence"/>
</dbReference>
<evidence type="ECO:0000313" key="3">
    <source>
        <dbReference type="Proteomes" id="UP000703661"/>
    </source>
</evidence>
<reference evidence="2" key="1">
    <citation type="journal article" date="2020" name="Fungal Divers.">
        <title>Resolving the Mortierellaceae phylogeny through synthesis of multi-gene phylogenetics and phylogenomics.</title>
        <authorList>
            <person name="Vandepol N."/>
            <person name="Liber J."/>
            <person name="Desiro A."/>
            <person name="Na H."/>
            <person name="Kennedy M."/>
            <person name="Barry K."/>
            <person name="Grigoriev I.V."/>
            <person name="Miller A.N."/>
            <person name="O'Donnell K."/>
            <person name="Stajich J.E."/>
            <person name="Bonito G."/>
        </authorList>
    </citation>
    <scope>NUCLEOTIDE SEQUENCE</scope>
    <source>
        <strain evidence="2">NRRL 2769</strain>
    </source>
</reference>
<feature type="non-terminal residue" evidence="2">
    <location>
        <position position="116"/>
    </location>
</feature>
<protein>
    <submittedName>
        <fullName evidence="2">Uncharacterized protein</fullName>
    </submittedName>
</protein>
<sequence length="116" mass="12680">MTQSAPRSCKPKSNESKSQPKNPKKKLNKKKKSGGRAPAQGSVKELKSLFRNSFRTVTETIGCATACIRRATTLAKVEAHAVSNLIEEAVHILNSARILALKALHLFLVSRLENIS</sequence>
<feature type="compositionally biased region" description="Basic residues" evidence="1">
    <location>
        <begin position="22"/>
        <end position="34"/>
    </location>
</feature>
<keyword evidence="3" id="KW-1185">Reference proteome</keyword>
<proteinExistence type="predicted"/>
<dbReference type="EMBL" id="JAAAID010004894">
    <property type="protein sequence ID" value="KAF9991961.1"/>
    <property type="molecule type" value="Genomic_DNA"/>
</dbReference>